<evidence type="ECO:0000259" key="8">
    <source>
        <dbReference type="PROSITE" id="PS50905"/>
    </source>
</evidence>
<dbReference type="AlphaFoldDB" id="A0A7C5VM64"/>
<dbReference type="EMBL" id="DSZY01000006">
    <property type="protein sequence ID" value="HGU39850.1"/>
    <property type="molecule type" value="Genomic_DNA"/>
</dbReference>
<evidence type="ECO:0000256" key="7">
    <source>
        <dbReference type="RuleBase" id="RU361145"/>
    </source>
</evidence>
<sequence length="163" mass="19030">MIPEKVLKILNEQVGKELYSAYLYLSMASYFDAEDLQGFAHWMKIQAKEELGHAMKIYEFIYERGGRVELPALEKPRCHWSSPLEAFKQALEHERFITSSIHNILELARTENDHPTANFIQWFVKEQVEEEAQVELIVKKLQKLGDSPTALYMLDKELGNRTE</sequence>
<keyword evidence="2 7" id="KW-0409">Iron storage</keyword>
<keyword evidence="3 6" id="KW-0479">Metal-binding</keyword>
<dbReference type="GO" id="GO:0008199">
    <property type="term" value="F:ferric iron binding"/>
    <property type="evidence" value="ECO:0007669"/>
    <property type="project" value="InterPro"/>
</dbReference>
<dbReference type="PANTHER" id="PTHR11431:SF127">
    <property type="entry name" value="BACTERIAL NON-HEME FERRITIN"/>
    <property type="match status" value="1"/>
</dbReference>
<evidence type="ECO:0000256" key="2">
    <source>
        <dbReference type="ARBA" id="ARBA00022434"/>
    </source>
</evidence>
<gene>
    <name evidence="9" type="ORF">ENT77_01410</name>
</gene>
<dbReference type="InterPro" id="IPR009078">
    <property type="entry name" value="Ferritin-like_SF"/>
</dbReference>
<dbReference type="FunFam" id="1.20.1260.10:FF:000001">
    <property type="entry name" value="Non-heme ferritin"/>
    <property type="match status" value="1"/>
</dbReference>
<dbReference type="PROSITE" id="PS50905">
    <property type="entry name" value="FERRITIN_LIKE"/>
    <property type="match status" value="1"/>
</dbReference>
<dbReference type="InterPro" id="IPR001519">
    <property type="entry name" value="Ferritin"/>
</dbReference>
<feature type="binding site" evidence="6">
    <location>
        <position position="127"/>
    </location>
    <ligand>
        <name>Fe cation</name>
        <dbReference type="ChEBI" id="CHEBI:24875"/>
        <label>1</label>
    </ligand>
</feature>
<feature type="domain" description="Ferritin-like diiron" evidence="8">
    <location>
        <begin position="1"/>
        <end position="145"/>
    </location>
</feature>
<dbReference type="Pfam" id="PF00210">
    <property type="entry name" value="Ferritin"/>
    <property type="match status" value="1"/>
</dbReference>
<dbReference type="Gene3D" id="1.20.1260.10">
    <property type="match status" value="1"/>
</dbReference>
<feature type="binding site" evidence="6">
    <location>
        <position position="53"/>
    </location>
    <ligand>
        <name>Fe cation</name>
        <dbReference type="ChEBI" id="CHEBI:24875"/>
        <label>1</label>
    </ligand>
</feature>
<dbReference type="GO" id="GO:0042802">
    <property type="term" value="F:identical protein binding"/>
    <property type="evidence" value="ECO:0007669"/>
    <property type="project" value="UniProtKB-ARBA"/>
</dbReference>
<evidence type="ECO:0000256" key="6">
    <source>
        <dbReference type="PIRSR" id="PIRSR601519-1"/>
    </source>
</evidence>
<proteinExistence type="inferred from homology"/>
<comment type="similarity">
    <text evidence="1 7">Belongs to the ferritin family. Prokaryotic subfamily.</text>
</comment>
<dbReference type="GO" id="GO:0004322">
    <property type="term" value="F:ferroxidase activity"/>
    <property type="evidence" value="ECO:0007669"/>
    <property type="project" value="TreeGrafter"/>
</dbReference>
<protein>
    <recommendedName>
        <fullName evidence="7">Ferritin</fullName>
        <ecNumber evidence="7">1.16.3.2</ecNumber>
    </recommendedName>
</protein>
<evidence type="ECO:0000313" key="9">
    <source>
        <dbReference type="EMBL" id="HGU39850.1"/>
    </source>
</evidence>
<dbReference type="GO" id="GO:0006826">
    <property type="term" value="P:iron ion transport"/>
    <property type="evidence" value="ECO:0007669"/>
    <property type="project" value="InterPro"/>
</dbReference>
<evidence type="ECO:0000256" key="4">
    <source>
        <dbReference type="ARBA" id="ARBA00023002"/>
    </source>
</evidence>
<name>A0A7C5VM64_9BACT</name>
<keyword evidence="7" id="KW-0963">Cytoplasm</keyword>
<feature type="binding site" evidence="6">
    <location>
        <position position="17"/>
    </location>
    <ligand>
        <name>Fe cation</name>
        <dbReference type="ChEBI" id="CHEBI:24875"/>
        <label>1</label>
    </ligand>
</feature>
<accession>A0A7C5VM64</accession>
<comment type="caution">
    <text evidence="9">The sequence shown here is derived from an EMBL/GenBank/DDBJ whole genome shotgun (WGS) entry which is preliminary data.</text>
</comment>
<evidence type="ECO:0000256" key="5">
    <source>
        <dbReference type="ARBA" id="ARBA00023004"/>
    </source>
</evidence>
<dbReference type="EC" id="1.16.3.2" evidence="7"/>
<dbReference type="InterPro" id="IPR009040">
    <property type="entry name" value="Ferritin-like_diiron"/>
</dbReference>
<dbReference type="PANTHER" id="PTHR11431">
    <property type="entry name" value="FERRITIN"/>
    <property type="match status" value="1"/>
</dbReference>
<dbReference type="InterPro" id="IPR041719">
    <property type="entry name" value="Ferritin_prok"/>
</dbReference>
<feature type="binding site" evidence="6">
    <location>
        <position position="50"/>
    </location>
    <ligand>
        <name>Fe cation</name>
        <dbReference type="ChEBI" id="CHEBI:24875"/>
        <label>1</label>
    </ligand>
</feature>
<dbReference type="SUPFAM" id="SSF47240">
    <property type="entry name" value="Ferritin-like"/>
    <property type="match status" value="1"/>
</dbReference>
<dbReference type="CDD" id="cd01055">
    <property type="entry name" value="Nonheme_Ferritin"/>
    <property type="match status" value="1"/>
</dbReference>
<dbReference type="InterPro" id="IPR008331">
    <property type="entry name" value="Ferritin_DPS_dom"/>
</dbReference>
<comment type="function">
    <text evidence="7">Iron-storage protein.</text>
</comment>
<reference evidence="9" key="1">
    <citation type="journal article" date="2020" name="mSystems">
        <title>Genome- and Community-Level Interaction Insights into Carbon Utilization and Element Cycling Functions of Hydrothermarchaeota in Hydrothermal Sediment.</title>
        <authorList>
            <person name="Zhou Z."/>
            <person name="Liu Y."/>
            <person name="Xu W."/>
            <person name="Pan J."/>
            <person name="Luo Z.H."/>
            <person name="Li M."/>
        </authorList>
    </citation>
    <scope>NUCLEOTIDE SEQUENCE [LARGE SCALE GENOMIC DNA]</scope>
    <source>
        <strain evidence="9">SpSt-609</strain>
    </source>
</reference>
<dbReference type="InterPro" id="IPR012347">
    <property type="entry name" value="Ferritin-like"/>
</dbReference>
<keyword evidence="5 6" id="KW-0408">Iron</keyword>
<dbReference type="GO" id="GO:0005829">
    <property type="term" value="C:cytosol"/>
    <property type="evidence" value="ECO:0007669"/>
    <property type="project" value="TreeGrafter"/>
</dbReference>
<organism evidence="9">
    <name type="scientific">Fervidobacterium thailandense</name>
    <dbReference type="NCBI Taxonomy" id="1008305"/>
    <lineage>
        <taxon>Bacteria</taxon>
        <taxon>Thermotogati</taxon>
        <taxon>Thermotogota</taxon>
        <taxon>Thermotogae</taxon>
        <taxon>Thermotogales</taxon>
        <taxon>Fervidobacteriaceae</taxon>
        <taxon>Fervidobacterium</taxon>
    </lineage>
</organism>
<evidence type="ECO:0000256" key="1">
    <source>
        <dbReference type="ARBA" id="ARBA00006950"/>
    </source>
</evidence>
<comment type="subcellular location">
    <subcellularLocation>
        <location evidence="7">Cytoplasm</location>
    </subcellularLocation>
</comment>
<dbReference type="GO" id="GO:0008198">
    <property type="term" value="F:ferrous iron binding"/>
    <property type="evidence" value="ECO:0007669"/>
    <property type="project" value="TreeGrafter"/>
</dbReference>
<feature type="binding site" evidence="6">
    <location>
        <position position="94"/>
    </location>
    <ligand>
        <name>Fe cation</name>
        <dbReference type="ChEBI" id="CHEBI:24875"/>
        <label>1</label>
    </ligand>
</feature>
<comment type="catalytic activity">
    <reaction evidence="7">
        <text>4 Fe(2+) + O2 + 6 H2O = 4 iron(III) oxide-hydroxide + 12 H(+)</text>
        <dbReference type="Rhea" id="RHEA:11972"/>
        <dbReference type="ChEBI" id="CHEBI:15377"/>
        <dbReference type="ChEBI" id="CHEBI:15378"/>
        <dbReference type="ChEBI" id="CHEBI:15379"/>
        <dbReference type="ChEBI" id="CHEBI:29033"/>
        <dbReference type="ChEBI" id="CHEBI:78619"/>
        <dbReference type="EC" id="1.16.3.2"/>
    </reaction>
</comment>
<evidence type="ECO:0000256" key="3">
    <source>
        <dbReference type="ARBA" id="ARBA00022723"/>
    </source>
</evidence>
<keyword evidence="4" id="KW-0560">Oxidoreductase</keyword>
<dbReference type="GO" id="GO:0006879">
    <property type="term" value="P:intracellular iron ion homeostasis"/>
    <property type="evidence" value="ECO:0007669"/>
    <property type="project" value="UniProtKB-KW"/>
</dbReference>